<dbReference type="Proteomes" id="UP000814140">
    <property type="component" value="Unassembled WGS sequence"/>
</dbReference>
<comment type="caution">
    <text evidence="1">The sequence shown here is derived from an EMBL/GenBank/DDBJ whole genome shotgun (WGS) entry which is preliminary data.</text>
</comment>
<gene>
    <name evidence="1" type="ORF">BV25DRAFT_335185</name>
</gene>
<proteinExistence type="predicted"/>
<protein>
    <submittedName>
        <fullName evidence="1">Uncharacterized protein</fullName>
    </submittedName>
</protein>
<reference evidence="1" key="1">
    <citation type="submission" date="2021-03" db="EMBL/GenBank/DDBJ databases">
        <authorList>
            <consortium name="DOE Joint Genome Institute"/>
            <person name="Ahrendt S."/>
            <person name="Looney B.P."/>
            <person name="Miyauchi S."/>
            <person name="Morin E."/>
            <person name="Drula E."/>
            <person name="Courty P.E."/>
            <person name="Chicoki N."/>
            <person name="Fauchery L."/>
            <person name="Kohler A."/>
            <person name="Kuo A."/>
            <person name="Labutti K."/>
            <person name="Pangilinan J."/>
            <person name="Lipzen A."/>
            <person name="Riley R."/>
            <person name="Andreopoulos W."/>
            <person name="He G."/>
            <person name="Johnson J."/>
            <person name="Barry K.W."/>
            <person name="Grigoriev I.V."/>
            <person name="Nagy L."/>
            <person name="Hibbett D."/>
            <person name="Henrissat B."/>
            <person name="Matheny P.B."/>
            <person name="Labbe J."/>
            <person name="Martin F."/>
        </authorList>
    </citation>
    <scope>NUCLEOTIDE SEQUENCE</scope>
    <source>
        <strain evidence="1">HHB10654</strain>
    </source>
</reference>
<dbReference type="EMBL" id="MU277200">
    <property type="protein sequence ID" value="KAI0064044.1"/>
    <property type="molecule type" value="Genomic_DNA"/>
</dbReference>
<accession>A0ACB8T5B2</accession>
<sequence>MAQTAPPMQQQQMQPQMMPQPDPLMQALIEADFRPVDITLGEPNNACALCAEHSLEKCEDCDVDFVWLNRLSKTLAANPNLLCPPPPNLVNQKLSVAINNTKEEGSSSARDNTTKLSAATLRLRITRASAPHGSCSNSCAKSSPRSSPTAQPRSSRLETSTAHSRMQTLSFSSRSLGQKATFGRPRR</sequence>
<organism evidence="1 2">
    <name type="scientific">Artomyces pyxidatus</name>
    <dbReference type="NCBI Taxonomy" id="48021"/>
    <lineage>
        <taxon>Eukaryota</taxon>
        <taxon>Fungi</taxon>
        <taxon>Dikarya</taxon>
        <taxon>Basidiomycota</taxon>
        <taxon>Agaricomycotina</taxon>
        <taxon>Agaricomycetes</taxon>
        <taxon>Russulales</taxon>
        <taxon>Auriscalpiaceae</taxon>
        <taxon>Artomyces</taxon>
    </lineage>
</organism>
<keyword evidence="2" id="KW-1185">Reference proteome</keyword>
<reference evidence="1" key="2">
    <citation type="journal article" date="2022" name="New Phytol.">
        <title>Evolutionary transition to the ectomycorrhizal habit in the genomes of a hyperdiverse lineage of mushroom-forming fungi.</title>
        <authorList>
            <person name="Looney B."/>
            <person name="Miyauchi S."/>
            <person name="Morin E."/>
            <person name="Drula E."/>
            <person name="Courty P.E."/>
            <person name="Kohler A."/>
            <person name="Kuo A."/>
            <person name="LaButti K."/>
            <person name="Pangilinan J."/>
            <person name="Lipzen A."/>
            <person name="Riley R."/>
            <person name="Andreopoulos W."/>
            <person name="He G."/>
            <person name="Johnson J."/>
            <person name="Nolan M."/>
            <person name="Tritt A."/>
            <person name="Barry K.W."/>
            <person name="Grigoriev I.V."/>
            <person name="Nagy L.G."/>
            <person name="Hibbett D."/>
            <person name="Henrissat B."/>
            <person name="Matheny P.B."/>
            <person name="Labbe J."/>
            <person name="Martin F.M."/>
        </authorList>
    </citation>
    <scope>NUCLEOTIDE SEQUENCE</scope>
    <source>
        <strain evidence="1">HHB10654</strain>
    </source>
</reference>
<evidence type="ECO:0000313" key="2">
    <source>
        <dbReference type="Proteomes" id="UP000814140"/>
    </source>
</evidence>
<name>A0ACB8T5B2_9AGAM</name>
<evidence type="ECO:0000313" key="1">
    <source>
        <dbReference type="EMBL" id="KAI0064044.1"/>
    </source>
</evidence>